<evidence type="ECO:0000313" key="1">
    <source>
        <dbReference type="EMBL" id="KAJ9484805.1"/>
    </source>
</evidence>
<keyword evidence="2" id="KW-1185">Reference proteome</keyword>
<proteinExistence type="predicted"/>
<dbReference type="Proteomes" id="UP001227192">
    <property type="component" value="Unassembled WGS sequence"/>
</dbReference>
<sequence>MVPRVSLDLSSSLMDLLCVLFSFPIKDRVRLSLIVGSTIRPLNTLSILLTGPDCKSPLSESRYIPTCQPNATPGLSGIVIIFIRQ</sequence>
<name>A0AAI9TDJ7_PENTH</name>
<comment type="caution">
    <text evidence="1">The sequence shown here is derived from an EMBL/GenBank/DDBJ whole genome shotgun (WGS) entry which is preliminary data.</text>
</comment>
<evidence type="ECO:0000313" key="2">
    <source>
        <dbReference type="Proteomes" id="UP001227192"/>
    </source>
</evidence>
<gene>
    <name evidence="1" type="ORF">VN97_g8565</name>
</gene>
<organism evidence="1 2">
    <name type="scientific">Penicillium thymicola</name>
    <dbReference type="NCBI Taxonomy" id="293382"/>
    <lineage>
        <taxon>Eukaryota</taxon>
        <taxon>Fungi</taxon>
        <taxon>Dikarya</taxon>
        <taxon>Ascomycota</taxon>
        <taxon>Pezizomycotina</taxon>
        <taxon>Eurotiomycetes</taxon>
        <taxon>Eurotiomycetidae</taxon>
        <taxon>Eurotiales</taxon>
        <taxon>Aspergillaceae</taxon>
        <taxon>Penicillium</taxon>
    </lineage>
</organism>
<protein>
    <submittedName>
        <fullName evidence="1">Uncharacterized protein</fullName>
    </submittedName>
</protein>
<reference evidence="1" key="1">
    <citation type="submission" date="2015-06" db="EMBL/GenBank/DDBJ databases">
        <authorList>
            <person name="Nguyen H."/>
        </authorList>
    </citation>
    <scope>NUCLEOTIDE SEQUENCE</scope>
    <source>
        <strain evidence="1">DAOM 180753</strain>
    </source>
</reference>
<accession>A0AAI9TDJ7</accession>
<reference evidence="1" key="2">
    <citation type="journal article" date="2016" name="Fungal Biol.">
        <title>Ochratoxin A production by Penicillium thymicola.</title>
        <authorList>
            <person name="Nguyen H.D.T."/>
            <person name="McMullin D.R."/>
            <person name="Ponomareva E."/>
            <person name="Riley R."/>
            <person name="Pomraning K.R."/>
            <person name="Baker S.E."/>
            <person name="Seifert K.A."/>
        </authorList>
    </citation>
    <scope>NUCLEOTIDE SEQUENCE</scope>
    <source>
        <strain evidence="1">DAOM 180753</strain>
    </source>
</reference>
<dbReference type="EMBL" id="LACB01000310">
    <property type="protein sequence ID" value="KAJ9484805.1"/>
    <property type="molecule type" value="Genomic_DNA"/>
</dbReference>
<dbReference type="AlphaFoldDB" id="A0AAI9TDJ7"/>